<keyword evidence="2" id="KW-0472">Membrane</keyword>
<proteinExistence type="predicted"/>
<feature type="transmembrane region" description="Helical" evidence="2">
    <location>
        <begin position="53"/>
        <end position="73"/>
    </location>
</feature>
<name>A0A318E7B7_9GAMM</name>
<keyword evidence="2" id="KW-1133">Transmembrane helix</keyword>
<comment type="caution">
    <text evidence="4">The sequence shown here is derived from an EMBL/GenBank/DDBJ whole genome shotgun (WGS) entry which is preliminary data.</text>
</comment>
<feature type="region of interest" description="Disordered" evidence="1">
    <location>
        <begin position="351"/>
        <end position="374"/>
    </location>
</feature>
<dbReference type="PANTHER" id="PTHR34220">
    <property type="entry name" value="SENSOR HISTIDINE KINASE YPDA"/>
    <property type="match status" value="1"/>
</dbReference>
<accession>A0A318E7B7</accession>
<evidence type="ECO:0000256" key="2">
    <source>
        <dbReference type="SAM" id="Phobius"/>
    </source>
</evidence>
<feature type="domain" description="Signal transduction histidine kinase internal region" evidence="3">
    <location>
        <begin position="161"/>
        <end position="239"/>
    </location>
</feature>
<dbReference type="OrthoDB" id="2514702at2"/>
<sequence length="374" mass="41680">MQRIRPSTAQALDLFPDFCSLRSVLTLAFTMELVAIVLTLGSGATGRAGVEKLLLISLYLQWISLCSAAAMCWARRWIGVARAGVVFFFCWGMLVVIVMLIADLAHRITHALAWAFIAPSQSRLEFVLRHTGIAAIVAMLLLRYFWVRNQWTMQVQAEGEARYQALNARIRPHFLFNALNSLAALIQVRPNEAEMMVEDLSDLFRASLEKRGQVAPLVEEIGLCHAYLRIEKLRLGDKLKVEWDVPEELLSWKVPKLVVQPLIENAVHHGVSRLAGGGAIRIAAREIFGRMIIEVTNPMAGGDGQPSSGNRIAIDNIAQRLNLIYGEGARLEMGRDLRLEGGVFRARLVLPAQPRRESPDGRDAARRADDTRGE</sequence>
<gene>
    <name evidence="4" type="ORF">C8D93_1108</name>
</gene>
<dbReference type="GO" id="GO:0016020">
    <property type="term" value="C:membrane"/>
    <property type="evidence" value="ECO:0007669"/>
    <property type="project" value="InterPro"/>
</dbReference>
<keyword evidence="5" id="KW-1185">Reference proteome</keyword>
<feature type="transmembrane region" description="Helical" evidence="2">
    <location>
        <begin position="85"/>
        <end position="106"/>
    </location>
</feature>
<dbReference type="GO" id="GO:0000155">
    <property type="term" value="F:phosphorelay sensor kinase activity"/>
    <property type="evidence" value="ECO:0007669"/>
    <property type="project" value="InterPro"/>
</dbReference>
<feature type="compositionally biased region" description="Basic and acidic residues" evidence="1">
    <location>
        <begin position="354"/>
        <end position="374"/>
    </location>
</feature>
<protein>
    <submittedName>
        <fullName evidence="4">Two-component system sensor histidine kinase AlgZ</fullName>
    </submittedName>
</protein>
<dbReference type="AlphaFoldDB" id="A0A318E7B7"/>
<dbReference type="EMBL" id="QICN01000010">
    <property type="protein sequence ID" value="PXV65190.1"/>
    <property type="molecule type" value="Genomic_DNA"/>
</dbReference>
<dbReference type="InterPro" id="IPR010559">
    <property type="entry name" value="Sig_transdc_His_kin_internal"/>
</dbReference>
<dbReference type="Proteomes" id="UP000248330">
    <property type="component" value="Unassembled WGS sequence"/>
</dbReference>
<dbReference type="Gene3D" id="3.30.565.10">
    <property type="entry name" value="Histidine kinase-like ATPase, C-terminal domain"/>
    <property type="match status" value="1"/>
</dbReference>
<evidence type="ECO:0000259" key="3">
    <source>
        <dbReference type="Pfam" id="PF06580"/>
    </source>
</evidence>
<feature type="transmembrane region" description="Helical" evidence="2">
    <location>
        <begin position="21"/>
        <end position="41"/>
    </location>
</feature>
<evidence type="ECO:0000313" key="4">
    <source>
        <dbReference type="EMBL" id="PXV65190.1"/>
    </source>
</evidence>
<evidence type="ECO:0000313" key="5">
    <source>
        <dbReference type="Proteomes" id="UP000248330"/>
    </source>
</evidence>
<dbReference type="RefSeq" id="WP_110266235.1">
    <property type="nucleotide sequence ID" value="NZ_CAKZQT010000018.1"/>
</dbReference>
<evidence type="ECO:0000256" key="1">
    <source>
        <dbReference type="SAM" id="MobiDB-lite"/>
    </source>
</evidence>
<dbReference type="PANTHER" id="PTHR34220:SF7">
    <property type="entry name" value="SENSOR HISTIDINE KINASE YPDA"/>
    <property type="match status" value="1"/>
</dbReference>
<dbReference type="SUPFAM" id="SSF55874">
    <property type="entry name" value="ATPase domain of HSP90 chaperone/DNA topoisomerase II/histidine kinase"/>
    <property type="match status" value="1"/>
</dbReference>
<dbReference type="Pfam" id="PF06580">
    <property type="entry name" value="His_kinase"/>
    <property type="match status" value="1"/>
</dbReference>
<keyword evidence="2" id="KW-0812">Transmembrane</keyword>
<feature type="transmembrane region" description="Helical" evidence="2">
    <location>
        <begin position="126"/>
        <end position="146"/>
    </location>
</feature>
<keyword evidence="4" id="KW-0808">Transferase</keyword>
<dbReference type="InterPro" id="IPR050640">
    <property type="entry name" value="Bact_2-comp_sensor_kinase"/>
</dbReference>
<dbReference type="InterPro" id="IPR036890">
    <property type="entry name" value="HATPase_C_sf"/>
</dbReference>
<reference evidence="4 5" key="1">
    <citation type="submission" date="2018-04" db="EMBL/GenBank/DDBJ databases">
        <title>Genomic Encyclopedia of Type Strains, Phase IV (KMG-IV): sequencing the most valuable type-strain genomes for metagenomic binning, comparative biology and taxonomic classification.</title>
        <authorList>
            <person name="Goeker M."/>
        </authorList>
    </citation>
    <scope>NUCLEOTIDE SEQUENCE [LARGE SCALE GENOMIC DNA]</scope>
    <source>
        <strain evidence="4 5">DSM 104150</strain>
    </source>
</reference>
<organism evidence="4 5">
    <name type="scientific">Sinimarinibacterium flocculans</name>
    <dbReference type="NCBI Taxonomy" id="985250"/>
    <lineage>
        <taxon>Bacteria</taxon>
        <taxon>Pseudomonadati</taxon>
        <taxon>Pseudomonadota</taxon>
        <taxon>Gammaproteobacteria</taxon>
        <taxon>Nevskiales</taxon>
        <taxon>Nevskiaceae</taxon>
        <taxon>Sinimarinibacterium</taxon>
    </lineage>
</organism>
<keyword evidence="4" id="KW-0418">Kinase</keyword>